<dbReference type="AlphaFoldDB" id="A0A3D3RF13"/>
<evidence type="ECO:0000259" key="2">
    <source>
        <dbReference type="Pfam" id="PF01757"/>
    </source>
</evidence>
<feature type="transmembrane region" description="Helical" evidence="1">
    <location>
        <begin position="211"/>
        <end position="227"/>
    </location>
</feature>
<dbReference type="GO" id="GO:0016747">
    <property type="term" value="F:acyltransferase activity, transferring groups other than amino-acyl groups"/>
    <property type="evidence" value="ECO:0007669"/>
    <property type="project" value="InterPro"/>
</dbReference>
<evidence type="ECO:0000313" key="4">
    <source>
        <dbReference type="Proteomes" id="UP000263642"/>
    </source>
</evidence>
<feature type="transmembrane region" description="Helical" evidence="1">
    <location>
        <begin position="316"/>
        <end position="339"/>
    </location>
</feature>
<dbReference type="GO" id="GO:0016020">
    <property type="term" value="C:membrane"/>
    <property type="evidence" value="ECO:0007669"/>
    <property type="project" value="TreeGrafter"/>
</dbReference>
<protein>
    <submittedName>
        <fullName evidence="3">Acyltransferase</fullName>
    </submittedName>
</protein>
<keyword evidence="3" id="KW-0012">Acyltransferase</keyword>
<accession>A0A3D3RF13</accession>
<dbReference type="Pfam" id="PF01757">
    <property type="entry name" value="Acyl_transf_3"/>
    <property type="match status" value="1"/>
</dbReference>
<dbReference type="InterPro" id="IPR002656">
    <property type="entry name" value="Acyl_transf_3_dom"/>
</dbReference>
<keyword evidence="3" id="KW-0808">Transferase</keyword>
<name>A0A3D3RF13_9PLAN</name>
<proteinExistence type="predicted"/>
<keyword evidence="1" id="KW-0472">Membrane</keyword>
<dbReference type="PANTHER" id="PTHR23028">
    <property type="entry name" value="ACETYLTRANSFERASE"/>
    <property type="match status" value="1"/>
</dbReference>
<dbReference type="Proteomes" id="UP000263642">
    <property type="component" value="Unassembled WGS sequence"/>
</dbReference>
<evidence type="ECO:0000313" key="3">
    <source>
        <dbReference type="EMBL" id="HCO27424.1"/>
    </source>
</evidence>
<keyword evidence="1" id="KW-0812">Transmembrane</keyword>
<feature type="transmembrane region" description="Helical" evidence="1">
    <location>
        <begin position="51"/>
        <end position="69"/>
    </location>
</feature>
<organism evidence="3 4">
    <name type="scientific">Gimesia maris</name>
    <dbReference type="NCBI Taxonomy" id="122"/>
    <lineage>
        <taxon>Bacteria</taxon>
        <taxon>Pseudomonadati</taxon>
        <taxon>Planctomycetota</taxon>
        <taxon>Planctomycetia</taxon>
        <taxon>Planctomycetales</taxon>
        <taxon>Planctomycetaceae</taxon>
        <taxon>Gimesia</taxon>
    </lineage>
</organism>
<dbReference type="PANTHER" id="PTHR23028:SF53">
    <property type="entry name" value="ACYL_TRANSF_3 DOMAIN-CONTAINING PROTEIN"/>
    <property type="match status" value="1"/>
</dbReference>
<feature type="domain" description="Acyltransferase 3" evidence="2">
    <location>
        <begin position="10"/>
        <end position="329"/>
    </location>
</feature>
<dbReference type="GO" id="GO:0000271">
    <property type="term" value="P:polysaccharide biosynthetic process"/>
    <property type="evidence" value="ECO:0007669"/>
    <property type="project" value="TreeGrafter"/>
</dbReference>
<feature type="transmembrane region" description="Helical" evidence="1">
    <location>
        <begin position="278"/>
        <end position="296"/>
    </location>
</feature>
<reference evidence="3 4" key="1">
    <citation type="journal article" date="2018" name="Nat. Biotechnol.">
        <title>A standardized bacterial taxonomy based on genome phylogeny substantially revises the tree of life.</title>
        <authorList>
            <person name="Parks D.H."/>
            <person name="Chuvochina M."/>
            <person name="Waite D.W."/>
            <person name="Rinke C."/>
            <person name="Skarshewski A."/>
            <person name="Chaumeil P.A."/>
            <person name="Hugenholtz P."/>
        </authorList>
    </citation>
    <scope>NUCLEOTIDE SEQUENCE [LARGE SCALE GENOMIC DNA]</scope>
    <source>
        <strain evidence="3">UBA9375</strain>
    </source>
</reference>
<feature type="transmembrane region" description="Helical" evidence="1">
    <location>
        <begin position="81"/>
        <end position="101"/>
    </location>
</feature>
<sequence length="373" mass="43046">MKSSAGKYYIGLDHLRAIAAFMVFSFHFIHIPFPFSYDPTFIPFSLVNEGHTGVALFMTLSGYLFAKLLDGKRIKYGSFLWNRFLRLAPLLFFMVTMDGIYECLHGTTTPVRYFLEMLKGVVMPILPNGGWSITVEFHFYLVLPILLYLSRKSKYSLCLTVCCAILLRLMLREEVGHIQSLAYLTIVGRIDQFLLGMIAFQLRDYIQGRHFLVLSGFTAFAIFYWYFDKAGGFFHNPSYPSNRLVWVYLPTIEGLVYALIIAWYDNSFVHSHGRVSRFVALIGTYSYSIYLLHMFFQKLILLLLERYIMPVSSMPIAFCFSVLGFLIMVPVAALSFRFIESPFLKLRTRYLIDEPAESTLEMKTAEETETLST</sequence>
<dbReference type="InterPro" id="IPR050879">
    <property type="entry name" value="Acyltransferase_3"/>
</dbReference>
<feature type="transmembrane region" description="Helical" evidence="1">
    <location>
        <begin position="121"/>
        <end position="143"/>
    </location>
</feature>
<gene>
    <name evidence="3" type="ORF">DIT97_32145</name>
</gene>
<feature type="transmembrane region" description="Helical" evidence="1">
    <location>
        <begin position="12"/>
        <end position="31"/>
    </location>
</feature>
<evidence type="ECO:0000256" key="1">
    <source>
        <dbReference type="SAM" id="Phobius"/>
    </source>
</evidence>
<feature type="transmembrane region" description="Helical" evidence="1">
    <location>
        <begin position="247"/>
        <end position="266"/>
    </location>
</feature>
<comment type="caution">
    <text evidence="3">The sequence shown here is derived from an EMBL/GenBank/DDBJ whole genome shotgun (WGS) entry which is preliminary data.</text>
</comment>
<keyword evidence="1" id="KW-1133">Transmembrane helix</keyword>
<dbReference type="EMBL" id="DQAY01000199">
    <property type="protein sequence ID" value="HCO27424.1"/>
    <property type="molecule type" value="Genomic_DNA"/>
</dbReference>